<dbReference type="InterPro" id="IPR045851">
    <property type="entry name" value="AMP-bd_C_sf"/>
</dbReference>
<dbReference type="Pfam" id="PF00501">
    <property type="entry name" value="AMP-binding"/>
    <property type="match status" value="1"/>
</dbReference>
<dbReference type="InterPro" id="IPR042099">
    <property type="entry name" value="ANL_N_sf"/>
</dbReference>
<evidence type="ECO:0000259" key="3">
    <source>
        <dbReference type="Pfam" id="PF00501"/>
    </source>
</evidence>
<organism evidence="5 6">
    <name type="scientific">Salix purpurea</name>
    <name type="common">Purple osier willow</name>
    <dbReference type="NCBI Taxonomy" id="77065"/>
    <lineage>
        <taxon>Eukaryota</taxon>
        <taxon>Viridiplantae</taxon>
        <taxon>Streptophyta</taxon>
        <taxon>Embryophyta</taxon>
        <taxon>Tracheophyta</taxon>
        <taxon>Spermatophyta</taxon>
        <taxon>Magnoliopsida</taxon>
        <taxon>eudicotyledons</taxon>
        <taxon>Gunneridae</taxon>
        <taxon>Pentapetalae</taxon>
        <taxon>rosids</taxon>
        <taxon>fabids</taxon>
        <taxon>Malpighiales</taxon>
        <taxon>Salicaceae</taxon>
        <taxon>Saliceae</taxon>
        <taxon>Salix</taxon>
    </lineage>
</organism>
<comment type="similarity">
    <text evidence="1">Belongs to the ATP-dependent AMP-binding enzyme family.</text>
</comment>
<evidence type="ECO:0000256" key="2">
    <source>
        <dbReference type="ARBA" id="ARBA00022598"/>
    </source>
</evidence>
<protein>
    <submittedName>
        <fullName evidence="5">LONG-CHAIN-FATTY-ACID--COA LIGASE</fullName>
    </submittedName>
</protein>
<keyword evidence="6" id="KW-1185">Reference proteome</keyword>
<dbReference type="InterPro" id="IPR020845">
    <property type="entry name" value="AMP-binding_CS"/>
</dbReference>
<dbReference type="GO" id="GO:0016405">
    <property type="term" value="F:CoA-ligase activity"/>
    <property type="evidence" value="ECO:0007669"/>
    <property type="project" value="TreeGrafter"/>
</dbReference>
<dbReference type="PANTHER" id="PTHR24096">
    <property type="entry name" value="LONG-CHAIN-FATTY-ACID--COA LIGASE"/>
    <property type="match status" value="1"/>
</dbReference>
<accession>A0A9Q0WFP6</accession>
<dbReference type="OrthoDB" id="10253869at2759"/>
<dbReference type="Proteomes" id="UP001151532">
    <property type="component" value="Chromosome 4"/>
</dbReference>
<dbReference type="Gene3D" id="3.30.300.30">
    <property type="match status" value="1"/>
</dbReference>
<dbReference type="FunFam" id="3.40.50.12780:FF:000003">
    <property type="entry name" value="Long-chain-fatty-acid--CoA ligase FadD"/>
    <property type="match status" value="1"/>
</dbReference>
<keyword evidence="2 5" id="KW-0436">Ligase</keyword>
<feature type="domain" description="AMP-dependent synthetase/ligase" evidence="3">
    <location>
        <begin position="34"/>
        <end position="403"/>
    </location>
</feature>
<name>A0A9Q0WFP6_SALPP</name>
<reference evidence="5" key="2">
    <citation type="journal article" date="2023" name="Int. J. Mol. Sci.">
        <title>De Novo Assembly and Annotation of 11 Diverse Shrub Willow (Salix) Genomes Reveals Novel Gene Organization in Sex-Linked Regions.</title>
        <authorList>
            <person name="Hyden B."/>
            <person name="Feng K."/>
            <person name="Yates T.B."/>
            <person name="Jawdy S."/>
            <person name="Cereghino C."/>
            <person name="Smart L.B."/>
            <person name="Muchero W."/>
        </authorList>
    </citation>
    <scope>NUCLEOTIDE SEQUENCE</scope>
    <source>
        <tissue evidence="5">Shoot tip</tissue>
    </source>
</reference>
<evidence type="ECO:0000313" key="6">
    <source>
        <dbReference type="Proteomes" id="UP001151532"/>
    </source>
</evidence>
<dbReference type="CDD" id="cd05904">
    <property type="entry name" value="4CL"/>
    <property type="match status" value="1"/>
</dbReference>
<dbReference type="InterPro" id="IPR025110">
    <property type="entry name" value="AMP-bd_C"/>
</dbReference>
<dbReference type="PROSITE" id="PS00455">
    <property type="entry name" value="AMP_BINDING"/>
    <property type="match status" value="1"/>
</dbReference>
<evidence type="ECO:0000313" key="5">
    <source>
        <dbReference type="EMBL" id="KAJ6766411.1"/>
    </source>
</evidence>
<dbReference type="AlphaFoldDB" id="A0A9Q0WFP6"/>
<sequence length="568" mass="62444">MEKSGYGRDGIYRSLRPNLVLPKDPNLSMVSFLFRNSNSYPHKPALIDADLTITLSYSELKSVVIKVAHGLLNLGISKNDVVLIFAPNSYQFPICFLAIISTGAIATTANPLYTTSELSKQIKDCNPKLIITVPELWDKVKGFNVPAVFLGPKRVPLPPESGSRIRSFDSLVELGGSNSQFPSSNVKQSDISTLLYSSGTTGVSKGVVLTHGNFIAASLMVTMDQVMAGEMHNVFLCFLPMFHVFGLAVVTYSQLQMGNAVVSMGKFEFEMVLKTIEKYRVTHMWVVPPVVLALAKQNLVKKYDLSSLRHIGSGAAPLGKDLMKECAKNLPGTIIAQGYGMTETSGIVSMEDSRLGTRHSGSAGMLAAGIEAQIVGVETLKPLPPTQLGEIWVRGLNMMKGYFNNPQATKDTIDGKGWVHTGDIGYFDEDGQLFVVDRIKELIKYKGFQVAPAELEGLLVSHPEILDAVVIPYPDAEAGEVPVAYVVRSPNSALTEVDVKKFIADQVRLWKLPCFLENHNSFRRIQFGLIHLLSPRWNYEFCLNSVGLQKTWGNSLHNYQRLGNTSLL</sequence>
<dbReference type="EMBL" id="JAPFFK010000004">
    <property type="protein sequence ID" value="KAJ6766411.1"/>
    <property type="molecule type" value="Genomic_DNA"/>
</dbReference>
<gene>
    <name evidence="5" type="ORF">OIU79_022381</name>
</gene>
<feature type="domain" description="AMP-binding enzyme C-terminal" evidence="4">
    <location>
        <begin position="454"/>
        <end position="513"/>
    </location>
</feature>
<reference evidence="5" key="1">
    <citation type="submission" date="2022-11" db="EMBL/GenBank/DDBJ databases">
        <authorList>
            <person name="Hyden B.L."/>
            <person name="Feng K."/>
            <person name="Yates T."/>
            <person name="Jawdy S."/>
            <person name="Smart L.B."/>
            <person name="Muchero W."/>
        </authorList>
    </citation>
    <scope>NUCLEOTIDE SEQUENCE</scope>
    <source>
        <tissue evidence="5">Shoot tip</tissue>
    </source>
</reference>
<comment type="caution">
    <text evidence="5">The sequence shown here is derived from an EMBL/GenBank/DDBJ whole genome shotgun (WGS) entry which is preliminary data.</text>
</comment>
<dbReference type="SUPFAM" id="SSF56801">
    <property type="entry name" value="Acetyl-CoA synthetase-like"/>
    <property type="match status" value="1"/>
</dbReference>
<dbReference type="PANTHER" id="PTHR24096:SF425">
    <property type="entry name" value="4-COUMARATE--COA LIGASE-LIKE 7"/>
    <property type="match status" value="1"/>
</dbReference>
<dbReference type="InterPro" id="IPR000873">
    <property type="entry name" value="AMP-dep_synth/lig_dom"/>
</dbReference>
<proteinExistence type="inferred from homology"/>
<dbReference type="Pfam" id="PF13193">
    <property type="entry name" value="AMP-binding_C"/>
    <property type="match status" value="1"/>
</dbReference>
<evidence type="ECO:0000259" key="4">
    <source>
        <dbReference type="Pfam" id="PF13193"/>
    </source>
</evidence>
<dbReference type="Gene3D" id="3.40.50.12780">
    <property type="entry name" value="N-terminal domain of ligase-like"/>
    <property type="match status" value="1"/>
</dbReference>
<evidence type="ECO:0000256" key="1">
    <source>
        <dbReference type="ARBA" id="ARBA00006432"/>
    </source>
</evidence>